<dbReference type="EMBL" id="JAKFHA010000027">
    <property type="protein sequence ID" value="MCF2531892.1"/>
    <property type="molecule type" value="Genomic_DNA"/>
</dbReference>
<sequence>MAIFGTKNPAKAERADVARRIEAAGRLQSARKLEELLVLVDDLAADADRVFGAGTHEAGLAHRIRIRALADAGRLDEAEAHFHAVLPGFPTGGNDGAPGAALRACMAGILSRQGRAAEAHQLGYLADAERRAGGRTSPTLPVEATAALTDALHGRFAQAEQRLNAVLGQLPDLPRDIRPATEAGCRNNLAFALIGLERWTDAEAQARRAHQVFLTLEGPGSDGALSSGANLAWALLGAGKPEAAATESRAHIGLLLARGAWGHPLLCILRTTLGSALAEQGAHAAAAAELREAVNVGVATQGPTGWPTLRAVAALAAALTASDDTTEARRLLDTAVRTAETDPNTVAHWLDPIRKQLADLPGA</sequence>
<dbReference type="RefSeq" id="WP_235056537.1">
    <property type="nucleotide sequence ID" value="NZ_JAKFHA010000027.1"/>
</dbReference>
<dbReference type="SUPFAM" id="SSF48452">
    <property type="entry name" value="TPR-like"/>
    <property type="match status" value="2"/>
</dbReference>
<dbReference type="InterPro" id="IPR011990">
    <property type="entry name" value="TPR-like_helical_dom_sf"/>
</dbReference>
<evidence type="ECO:0000313" key="2">
    <source>
        <dbReference type="Proteomes" id="UP001165378"/>
    </source>
</evidence>
<evidence type="ECO:0000313" key="1">
    <source>
        <dbReference type="EMBL" id="MCF2531892.1"/>
    </source>
</evidence>
<proteinExistence type="predicted"/>
<comment type="caution">
    <text evidence="1">The sequence shown here is derived from an EMBL/GenBank/DDBJ whole genome shotgun (WGS) entry which is preliminary data.</text>
</comment>
<keyword evidence="2" id="KW-1185">Reference proteome</keyword>
<dbReference type="Pfam" id="PF13374">
    <property type="entry name" value="TPR_10"/>
    <property type="match status" value="1"/>
</dbReference>
<organism evidence="1 2">
    <name type="scientific">Yinghuangia soli</name>
    <dbReference type="NCBI Taxonomy" id="2908204"/>
    <lineage>
        <taxon>Bacteria</taxon>
        <taxon>Bacillati</taxon>
        <taxon>Actinomycetota</taxon>
        <taxon>Actinomycetes</taxon>
        <taxon>Kitasatosporales</taxon>
        <taxon>Streptomycetaceae</taxon>
        <taxon>Yinghuangia</taxon>
    </lineage>
</organism>
<name>A0AA41Q618_9ACTN</name>
<dbReference type="AlphaFoldDB" id="A0AA41Q618"/>
<protein>
    <submittedName>
        <fullName evidence="1">Tetratricopeptide repeat protein</fullName>
    </submittedName>
</protein>
<gene>
    <name evidence="1" type="ORF">LZ495_32395</name>
</gene>
<dbReference type="Proteomes" id="UP001165378">
    <property type="component" value="Unassembled WGS sequence"/>
</dbReference>
<reference evidence="1" key="1">
    <citation type="submission" date="2022-01" db="EMBL/GenBank/DDBJ databases">
        <title>Genome-Based Taxonomic Classification of the Phylum Actinobacteria.</title>
        <authorList>
            <person name="Gao Y."/>
        </authorList>
    </citation>
    <scope>NUCLEOTIDE SEQUENCE</scope>
    <source>
        <strain evidence="1">KLBMP 8922</strain>
    </source>
</reference>
<accession>A0AA41Q618</accession>
<dbReference type="Gene3D" id="1.25.40.10">
    <property type="entry name" value="Tetratricopeptide repeat domain"/>
    <property type="match status" value="2"/>
</dbReference>